<dbReference type="SMART" id="SM00744">
    <property type="entry name" value="RINGv"/>
    <property type="match status" value="1"/>
</dbReference>
<feature type="transmembrane region" description="Helical" evidence="12">
    <location>
        <begin position="160"/>
        <end position="179"/>
    </location>
</feature>
<gene>
    <name evidence="14" type="primary">Dwil\GK19914</name>
    <name evidence="14" type="ORF">Dwil_GK19914</name>
</gene>
<evidence type="ECO:0000256" key="10">
    <source>
        <dbReference type="ARBA" id="ARBA00043185"/>
    </source>
</evidence>
<dbReference type="PhylomeDB" id="B4MSF3"/>
<sequence>MLHRAITYSKTQIRKDHDHGDRLVSGSDTNDERMCWICLTSHEEMPRNDWIHPCRCRGTNKWVHDTCLSRWIDEKQMLSPDSPVTCMQCRTEYIILMPKLCRFDSLLQRIDKWYGRLCPSVLVGILAATVYFSAVTYGALTLLEVAGYDAGIVILQEDATLLMIVLPAIPTVLLLSRLIRWDDLVIRLLRRQQRQLLPPEHLDEDGNPLPGAPLGDAYFEEQEREHSSMDVGNFGSSMHVGRASVNFCIALSLPTFAVILGKIMYQKVENRSLSILLGGLTFIAIKGLAGIYLRLCKHAQKRKRFVLDFTADNIWRLMSSNRTSRHRSL</sequence>
<dbReference type="eggNOG" id="KOG3053">
    <property type="taxonomic scope" value="Eukaryota"/>
</dbReference>
<keyword evidence="2 12" id="KW-0812">Transmembrane</keyword>
<evidence type="ECO:0000259" key="13">
    <source>
        <dbReference type="PROSITE" id="PS51292"/>
    </source>
</evidence>
<dbReference type="OMA" id="RCRGTNK"/>
<feature type="transmembrane region" description="Helical" evidence="12">
    <location>
        <begin position="243"/>
        <end position="263"/>
    </location>
</feature>
<dbReference type="GO" id="GO:0008270">
    <property type="term" value="F:zinc ion binding"/>
    <property type="evidence" value="ECO:0007669"/>
    <property type="project" value="UniProtKB-KW"/>
</dbReference>
<dbReference type="AlphaFoldDB" id="B4MSF3"/>
<evidence type="ECO:0000256" key="3">
    <source>
        <dbReference type="ARBA" id="ARBA00022723"/>
    </source>
</evidence>
<protein>
    <recommendedName>
        <fullName evidence="8">E3 ubiquitin-protein ligase MARCHF5</fullName>
    </recommendedName>
    <alternativeName>
        <fullName evidence="10">Membrane-associated RING finger protein 5</fullName>
    </alternativeName>
    <alternativeName>
        <fullName evidence="9">Membrane-associated RING-CH protein V</fullName>
    </alternativeName>
    <alternativeName>
        <fullName evidence="11">RING-type E3 ubiquitin transferase MARCHF5</fullName>
    </alternativeName>
</protein>
<feature type="transmembrane region" description="Helical" evidence="12">
    <location>
        <begin position="117"/>
        <end position="140"/>
    </location>
</feature>
<keyword evidence="3" id="KW-0479">Metal-binding</keyword>
<dbReference type="Gene3D" id="3.30.40.10">
    <property type="entry name" value="Zinc/RING finger domain, C3HC4 (zinc finger)"/>
    <property type="match status" value="1"/>
</dbReference>
<evidence type="ECO:0000256" key="1">
    <source>
        <dbReference type="ARBA" id="ARBA00004141"/>
    </source>
</evidence>
<evidence type="ECO:0000256" key="6">
    <source>
        <dbReference type="ARBA" id="ARBA00022989"/>
    </source>
</evidence>
<feature type="transmembrane region" description="Helical" evidence="12">
    <location>
        <begin position="275"/>
        <end position="295"/>
    </location>
</feature>
<dbReference type="PROSITE" id="PS51292">
    <property type="entry name" value="ZF_RING_CH"/>
    <property type="match status" value="1"/>
</dbReference>
<organism evidence="14 15">
    <name type="scientific">Drosophila willistoni</name>
    <name type="common">Fruit fly</name>
    <dbReference type="NCBI Taxonomy" id="7260"/>
    <lineage>
        <taxon>Eukaryota</taxon>
        <taxon>Metazoa</taxon>
        <taxon>Ecdysozoa</taxon>
        <taxon>Arthropoda</taxon>
        <taxon>Hexapoda</taxon>
        <taxon>Insecta</taxon>
        <taxon>Pterygota</taxon>
        <taxon>Neoptera</taxon>
        <taxon>Endopterygota</taxon>
        <taxon>Diptera</taxon>
        <taxon>Brachycera</taxon>
        <taxon>Muscomorpha</taxon>
        <taxon>Ephydroidea</taxon>
        <taxon>Drosophilidae</taxon>
        <taxon>Drosophila</taxon>
        <taxon>Sophophora</taxon>
    </lineage>
</organism>
<evidence type="ECO:0000256" key="7">
    <source>
        <dbReference type="ARBA" id="ARBA00023136"/>
    </source>
</evidence>
<dbReference type="GO" id="GO:0016020">
    <property type="term" value="C:membrane"/>
    <property type="evidence" value="ECO:0007669"/>
    <property type="project" value="UniProtKB-SubCell"/>
</dbReference>
<dbReference type="InterPro" id="IPR013083">
    <property type="entry name" value="Znf_RING/FYVE/PHD"/>
</dbReference>
<dbReference type="KEGG" id="dwi:6641116"/>
<evidence type="ECO:0000313" key="15">
    <source>
        <dbReference type="Proteomes" id="UP000007798"/>
    </source>
</evidence>
<dbReference type="EMBL" id="CH963851">
    <property type="protein sequence ID" value="EDW75042.1"/>
    <property type="molecule type" value="Genomic_DNA"/>
</dbReference>
<keyword evidence="5" id="KW-0862">Zinc</keyword>
<evidence type="ECO:0000256" key="12">
    <source>
        <dbReference type="SAM" id="Phobius"/>
    </source>
</evidence>
<reference evidence="14 15" key="1">
    <citation type="journal article" date="2007" name="Nature">
        <title>Evolution of genes and genomes on the Drosophila phylogeny.</title>
        <authorList>
            <consortium name="Drosophila 12 Genomes Consortium"/>
            <person name="Clark A.G."/>
            <person name="Eisen M.B."/>
            <person name="Smith D.R."/>
            <person name="Bergman C.M."/>
            <person name="Oliver B."/>
            <person name="Markow T.A."/>
            <person name="Kaufman T.C."/>
            <person name="Kellis M."/>
            <person name="Gelbart W."/>
            <person name="Iyer V.N."/>
            <person name="Pollard D.A."/>
            <person name="Sackton T.B."/>
            <person name="Larracuente A.M."/>
            <person name="Singh N.D."/>
            <person name="Abad J.P."/>
            <person name="Abt D.N."/>
            <person name="Adryan B."/>
            <person name="Aguade M."/>
            <person name="Akashi H."/>
            <person name="Anderson W.W."/>
            <person name="Aquadro C.F."/>
            <person name="Ardell D.H."/>
            <person name="Arguello R."/>
            <person name="Artieri C.G."/>
            <person name="Barbash D.A."/>
            <person name="Barker D."/>
            <person name="Barsanti P."/>
            <person name="Batterham P."/>
            <person name="Batzoglou S."/>
            <person name="Begun D."/>
            <person name="Bhutkar A."/>
            <person name="Blanco E."/>
            <person name="Bosak S.A."/>
            <person name="Bradley R.K."/>
            <person name="Brand A.D."/>
            <person name="Brent M.R."/>
            <person name="Brooks A.N."/>
            <person name="Brown R.H."/>
            <person name="Butlin R.K."/>
            <person name="Caggese C."/>
            <person name="Calvi B.R."/>
            <person name="Bernardo de Carvalho A."/>
            <person name="Caspi A."/>
            <person name="Castrezana S."/>
            <person name="Celniker S.E."/>
            <person name="Chang J.L."/>
            <person name="Chapple C."/>
            <person name="Chatterji S."/>
            <person name="Chinwalla A."/>
            <person name="Civetta A."/>
            <person name="Clifton S.W."/>
            <person name="Comeron J.M."/>
            <person name="Costello J.C."/>
            <person name="Coyne J.A."/>
            <person name="Daub J."/>
            <person name="David R.G."/>
            <person name="Delcher A.L."/>
            <person name="Delehaunty K."/>
            <person name="Do C.B."/>
            <person name="Ebling H."/>
            <person name="Edwards K."/>
            <person name="Eickbush T."/>
            <person name="Evans J.D."/>
            <person name="Filipski A."/>
            <person name="Findeiss S."/>
            <person name="Freyhult E."/>
            <person name="Fulton L."/>
            <person name="Fulton R."/>
            <person name="Garcia A.C."/>
            <person name="Gardiner A."/>
            <person name="Garfield D.A."/>
            <person name="Garvin B.E."/>
            <person name="Gibson G."/>
            <person name="Gilbert D."/>
            <person name="Gnerre S."/>
            <person name="Godfrey J."/>
            <person name="Good R."/>
            <person name="Gotea V."/>
            <person name="Gravely B."/>
            <person name="Greenberg A.J."/>
            <person name="Griffiths-Jones S."/>
            <person name="Gross S."/>
            <person name="Guigo R."/>
            <person name="Gustafson E.A."/>
            <person name="Haerty W."/>
            <person name="Hahn M.W."/>
            <person name="Halligan D.L."/>
            <person name="Halpern A.L."/>
            <person name="Halter G.M."/>
            <person name="Han M.V."/>
            <person name="Heger A."/>
            <person name="Hillier L."/>
            <person name="Hinrichs A.S."/>
            <person name="Holmes I."/>
            <person name="Hoskins R.A."/>
            <person name="Hubisz M.J."/>
            <person name="Hultmark D."/>
            <person name="Huntley M.A."/>
            <person name="Jaffe D.B."/>
            <person name="Jagadeeshan S."/>
            <person name="Jeck W.R."/>
            <person name="Johnson J."/>
            <person name="Jones C.D."/>
            <person name="Jordan W.C."/>
            <person name="Karpen G.H."/>
            <person name="Kataoka E."/>
            <person name="Keightley P.D."/>
            <person name="Kheradpour P."/>
            <person name="Kirkness E.F."/>
            <person name="Koerich L.B."/>
            <person name="Kristiansen K."/>
            <person name="Kudrna D."/>
            <person name="Kulathinal R.J."/>
            <person name="Kumar S."/>
            <person name="Kwok R."/>
            <person name="Lander E."/>
            <person name="Langley C.H."/>
            <person name="Lapoint R."/>
            <person name="Lazzaro B.P."/>
            <person name="Lee S.J."/>
            <person name="Levesque L."/>
            <person name="Li R."/>
            <person name="Lin C.F."/>
            <person name="Lin M.F."/>
            <person name="Lindblad-Toh K."/>
            <person name="Llopart A."/>
            <person name="Long M."/>
            <person name="Low L."/>
            <person name="Lozovsky E."/>
            <person name="Lu J."/>
            <person name="Luo M."/>
            <person name="Machado C.A."/>
            <person name="Makalowski W."/>
            <person name="Marzo M."/>
            <person name="Matsuda M."/>
            <person name="Matzkin L."/>
            <person name="McAllister B."/>
            <person name="McBride C.S."/>
            <person name="McKernan B."/>
            <person name="McKernan K."/>
            <person name="Mendez-Lago M."/>
            <person name="Minx P."/>
            <person name="Mollenhauer M.U."/>
            <person name="Montooth K."/>
            <person name="Mount S.M."/>
            <person name="Mu X."/>
            <person name="Myers E."/>
            <person name="Negre B."/>
            <person name="Newfeld S."/>
            <person name="Nielsen R."/>
            <person name="Noor M.A."/>
            <person name="O'Grady P."/>
            <person name="Pachter L."/>
            <person name="Papaceit M."/>
            <person name="Parisi M.J."/>
            <person name="Parisi M."/>
            <person name="Parts L."/>
            <person name="Pedersen J.S."/>
            <person name="Pesole G."/>
            <person name="Phillippy A.M."/>
            <person name="Ponting C.P."/>
            <person name="Pop M."/>
            <person name="Porcelli D."/>
            <person name="Powell J.R."/>
            <person name="Prohaska S."/>
            <person name="Pruitt K."/>
            <person name="Puig M."/>
            <person name="Quesneville H."/>
            <person name="Ram K.R."/>
            <person name="Rand D."/>
            <person name="Rasmussen M.D."/>
            <person name="Reed L.K."/>
            <person name="Reenan R."/>
            <person name="Reily A."/>
            <person name="Remington K.A."/>
            <person name="Rieger T.T."/>
            <person name="Ritchie M.G."/>
            <person name="Robin C."/>
            <person name="Rogers Y.H."/>
            <person name="Rohde C."/>
            <person name="Rozas J."/>
            <person name="Rubenfield M.J."/>
            <person name="Ruiz A."/>
            <person name="Russo S."/>
            <person name="Salzberg S.L."/>
            <person name="Sanchez-Gracia A."/>
            <person name="Saranga D.J."/>
            <person name="Sato H."/>
            <person name="Schaeffer S.W."/>
            <person name="Schatz M.C."/>
            <person name="Schlenke T."/>
            <person name="Schwartz R."/>
            <person name="Segarra C."/>
            <person name="Singh R.S."/>
            <person name="Sirot L."/>
            <person name="Sirota M."/>
            <person name="Sisneros N.B."/>
            <person name="Smith C.D."/>
            <person name="Smith T.F."/>
            <person name="Spieth J."/>
            <person name="Stage D.E."/>
            <person name="Stark A."/>
            <person name="Stephan W."/>
            <person name="Strausberg R.L."/>
            <person name="Strempel S."/>
            <person name="Sturgill D."/>
            <person name="Sutton G."/>
            <person name="Sutton G.G."/>
            <person name="Tao W."/>
            <person name="Teichmann S."/>
            <person name="Tobari Y.N."/>
            <person name="Tomimura Y."/>
            <person name="Tsolas J.M."/>
            <person name="Valente V.L."/>
            <person name="Venter E."/>
            <person name="Venter J.C."/>
            <person name="Vicario S."/>
            <person name="Vieira F.G."/>
            <person name="Vilella A.J."/>
            <person name="Villasante A."/>
            <person name="Walenz B."/>
            <person name="Wang J."/>
            <person name="Wasserman M."/>
            <person name="Watts T."/>
            <person name="Wilson D."/>
            <person name="Wilson R.K."/>
            <person name="Wing R.A."/>
            <person name="Wolfner M.F."/>
            <person name="Wong A."/>
            <person name="Wong G.K."/>
            <person name="Wu C.I."/>
            <person name="Wu G."/>
            <person name="Yamamoto D."/>
            <person name="Yang H.P."/>
            <person name="Yang S.P."/>
            <person name="Yorke J.A."/>
            <person name="Yoshida K."/>
            <person name="Zdobnov E."/>
            <person name="Zhang P."/>
            <person name="Zhang Y."/>
            <person name="Zimin A.V."/>
            <person name="Baldwin J."/>
            <person name="Abdouelleil A."/>
            <person name="Abdulkadir J."/>
            <person name="Abebe A."/>
            <person name="Abera B."/>
            <person name="Abreu J."/>
            <person name="Acer S.C."/>
            <person name="Aftuck L."/>
            <person name="Alexander A."/>
            <person name="An P."/>
            <person name="Anderson E."/>
            <person name="Anderson S."/>
            <person name="Arachi H."/>
            <person name="Azer M."/>
            <person name="Bachantsang P."/>
            <person name="Barry A."/>
            <person name="Bayul T."/>
            <person name="Berlin A."/>
            <person name="Bessette D."/>
            <person name="Bloom T."/>
            <person name="Blye J."/>
            <person name="Boguslavskiy L."/>
            <person name="Bonnet C."/>
            <person name="Boukhgalter B."/>
            <person name="Bourzgui I."/>
            <person name="Brown A."/>
            <person name="Cahill P."/>
            <person name="Channer S."/>
            <person name="Cheshatsang Y."/>
            <person name="Chuda L."/>
            <person name="Citroen M."/>
            <person name="Collymore A."/>
            <person name="Cooke P."/>
            <person name="Costello M."/>
            <person name="D'Aco K."/>
            <person name="Daza R."/>
            <person name="De Haan G."/>
            <person name="DeGray S."/>
            <person name="DeMaso C."/>
            <person name="Dhargay N."/>
            <person name="Dooley K."/>
            <person name="Dooley E."/>
            <person name="Doricent M."/>
            <person name="Dorje P."/>
            <person name="Dorjee K."/>
            <person name="Dupes A."/>
            <person name="Elong R."/>
            <person name="Falk J."/>
            <person name="Farina A."/>
            <person name="Faro S."/>
            <person name="Ferguson D."/>
            <person name="Fisher S."/>
            <person name="Foley C.D."/>
            <person name="Franke A."/>
            <person name="Friedrich D."/>
            <person name="Gadbois L."/>
            <person name="Gearin G."/>
            <person name="Gearin C.R."/>
            <person name="Giannoukos G."/>
            <person name="Goode T."/>
            <person name="Graham J."/>
            <person name="Grandbois E."/>
            <person name="Grewal S."/>
            <person name="Gyaltsen K."/>
            <person name="Hafez N."/>
            <person name="Hagos B."/>
            <person name="Hall J."/>
            <person name="Henson C."/>
            <person name="Hollinger A."/>
            <person name="Honan T."/>
            <person name="Huard M.D."/>
            <person name="Hughes L."/>
            <person name="Hurhula B."/>
            <person name="Husby M.E."/>
            <person name="Kamat A."/>
            <person name="Kanga B."/>
            <person name="Kashin S."/>
            <person name="Khazanovich D."/>
            <person name="Kisner P."/>
            <person name="Lance K."/>
            <person name="Lara M."/>
            <person name="Lee W."/>
            <person name="Lennon N."/>
            <person name="Letendre F."/>
            <person name="LeVine R."/>
            <person name="Lipovsky A."/>
            <person name="Liu X."/>
            <person name="Liu J."/>
            <person name="Liu S."/>
            <person name="Lokyitsang T."/>
            <person name="Lokyitsang Y."/>
            <person name="Lubonja R."/>
            <person name="Lui A."/>
            <person name="MacDonald P."/>
            <person name="Magnisalis V."/>
            <person name="Maru K."/>
            <person name="Matthews C."/>
            <person name="McCusker W."/>
            <person name="McDonough S."/>
            <person name="Mehta T."/>
            <person name="Meldrim J."/>
            <person name="Meneus L."/>
            <person name="Mihai O."/>
            <person name="Mihalev A."/>
            <person name="Mihova T."/>
            <person name="Mittelman R."/>
            <person name="Mlenga V."/>
            <person name="Montmayeur A."/>
            <person name="Mulrain L."/>
            <person name="Navidi A."/>
            <person name="Naylor J."/>
            <person name="Negash T."/>
            <person name="Nguyen T."/>
            <person name="Nguyen N."/>
            <person name="Nicol R."/>
            <person name="Norbu C."/>
            <person name="Norbu N."/>
            <person name="Novod N."/>
            <person name="O'Neill B."/>
            <person name="Osman S."/>
            <person name="Markiewicz E."/>
            <person name="Oyono O.L."/>
            <person name="Patti C."/>
            <person name="Phunkhang P."/>
            <person name="Pierre F."/>
            <person name="Priest M."/>
            <person name="Raghuraman S."/>
            <person name="Rege F."/>
            <person name="Reyes R."/>
            <person name="Rise C."/>
            <person name="Rogov P."/>
            <person name="Ross K."/>
            <person name="Ryan E."/>
            <person name="Settipalli S."/>
            <person name="Shea T."/>
            <person name="Sherpa N."/>
            <person name="Shi L."/>
            <person name="Shih D."/>
            <person name="Sparrow T."/>
            <person name="Spaulding J."/>
            <person name="Stalker J."/>
            <person name="Stange-Thomann N."/>
            <person name="Stavropoulos S."/>
            <person name="Stone C."/>
            <person name="Strader C."/>
            <person name="Tesfaye S."/>
            <person name="Thomson T."/>
            <person name="Thoulutsang Y."/>
            <person name="Thoulutsang D."/>
            <person name="Topham K."/>
            <person name="Topping I."/>
            <person name="Tsamla T."/>
            <person name="Vassiliev H."/>
            <person name="Vo A."/>
            <person name="Wangchuk T."/>
            <person name="Wangdi T."/>
            <person name="Weiand M."/>
            <person name="Wilkinson J."/>
            <person name="Wilson A."/>
            <person name="Yadav S."/>
            <person name="Young G."/>
            <person name="Yu Q."/>
            <person name="Zembek L."/>
            <person name="Zhong D."/>
            <person name="Zimmer A."/>
            <person name="Zwirko Z."/>
            <person name="Jaffe D.B."/>
            <person name="Alvarez P."/>
            <person name="Brockman W."/>
            <person name="Butler J."/>
            <person name="Chin C."/>
            <person name="Gnerre S."/>
            <person name="Grabherr M."/>
            <person name="Kleber M."/>
            <person name="Mauceli E."/>
            <person name="MacCallum I."/>
        </authorList>
    </citation>
    <scope>NUCLEOTIDE SEQUENCE [LARGE SCALE GENOMIC DNA]</scope>
    <source>
        <strain evidence="15">Tucson 14030-0811.24</strain>
    </source>
</reference>
<evidence type="ECO:0000256" key="8">
    <source>
        <dbReference type="ARBA" id="ARBA00040151"/>
    </source>
</evidence>
<keyword evidence="15" id="KW-1185">Reference proteome</keyword>
<name>B4MSF3_DROWI</name>
<evidence type="ECO:0000313" key="14">
    <source>
        <dbReference type="EMBL" id="EDW75042.1"/>
    </source>
</evidence>
<evidence type="ECO:0000256" key="2">
    <source>
        <dbReference type="ARBA" id="ARBA00022692"/>
    </source>
</evidence>
<comment type="subcellular location">
    <subcellularLocation>
        <location evidence="1">Membrane</location>
        <topology evidence="1">Multi-pass membrane protein</topology>
    </subcellularLocation>
</comment>
<dbReference type="CDD" id="cd16701">
    <property type="entry name" value="RING_CH-C4HC3_MARCH5"/>
    <property type="match status" value="1"/>
</dbReference>
<feature type="domain" description="RING-CH-type" evidence="13">
    <location>
        <begin position="27"/>
        <end position="96"/>
    </location>
</feature>
<evidence type="ECO:0000256" key="11">
    <source>
        <dbReference type="ARBA" id="ARBA00043231"/>
    </source>
</evidence>
<evidence type="ECO:0000256" key="5">
    <source>
        <dbReference type="ARBA" id="ARBA00022833"/>
    </source>
</evidence>
<proteinExistence type="predicted"/>
<keyword evidence="6 12" id="KW-1133">Transmembrane helix</keyword>
<evidence type="ECO:0000256" key="9">
    <source>
        <dbReference type="ARBA" id="ARBA00043044"/>
    </source>
</evidence>
<keyword evidence="4" id="KW-0863">Zinc-finger</keyword>
<dbReference type="Pfam" id="PF12906">
    <property type="entry name" value="RINGv"/>
    <property type="match status" value="1"/>
</dbReference>
<dbReference type="InParanoid" id="B4MSF3"/>
<dbReference type="PANTHER" id="PTHR46283">
    <property type="entry name" value="E3 UBIQUITIN-PROTEIN LIGASE MARCH5"/>
    <property type="match status" value="1"/>
</dbReference>
<dbReference type="Proteomes" id="UP000007798">
    <property type="component" value="Unassembled WGS sequence"/>
</dbReference>
<evidence type="ECO:0000256" key="4">
    <source>
        <dbReference type="ARBA" id="ARBA00022771"/>
    </source>
</evidence>
<dbReference type="SUPFAM" id="SSF57850">
    <property type="entry name" value="RING/U-box"/>
    <property type="match status" value="1"/>
</dbReference>
<dbReference type="OrthoDB" id="5817083at2759"/>
<keyword evidence="7 12" id="KW-0472">Membrane</keyword>
<accession>B4MSF3</accession>
<dbReference type="HOGENOM" id="CLU_046472_1_1_1"/>
<dbReference type="InterPro" id="IPR011016">
    <property type="entry name" value="Znf_RING-CH"/>
</dbReference>